<proteinExistence type="predicted"/>
<organism evidence="1 2">
    <name type="scientific">Aspergillus lucknowensis</name>
    <dbReference type="NCBI Taxonomy" id="176173"/>
    <lineage>
        <taxon>Eukaryota</taxon>
        <taxon>Fungi</taxon>
        <taxon>Dikarya</taxon>
        <taxon>Ascomycota</taxon>
        <taxon>Pezizomycotina</taxon>
        <taxon>Eurotiomycetes</taxon>
        <taxon>Eurotiomycetidae</taxon>
        <taxon>Eurotiales</taxon>
        <taxon>Aspergillaceae</taxon>
        <taxon>Aspergillus</taxon>
        <taxon>Aspergillus subgen. Nidulantes</taxon>
    </lineage>
</organism>
<dbReference type="SUPFAM" id="SSF48403">
    <property type="entry name" value="Ankyrin repeat"/>
    <property type="match status" value="1"/>
</dbReference>
<dbReference type="RefSeq" id="XP_070889431.1">
    <property type="nucleotide sequence ID" value="XM_071028370.1"/>
</dbReference>
<reference evidence="1 2" key="1">
    <citation type="submission" date="2024-07" db="EMBL/GenBank/DDBJ databases">
        <title>Section-level genome sequencing and comparative genomics of Aspergillus sections Usti and Cavernicolus.</title>
        <authorList>
            <consortium name="Lawrence Berkeley National Laboratory"/>
            <person name="Nybo J.L."/>
            <person name="Vesth T.C."/>
            <person name="Theobald S."/>
            <person name="Frisvad J.C."/>
            <person name="Larsen T.O."/>
            <person name="Kjaerboelling I."/>
            <person name="Rothschild-Mancinelli K."/>
            <person name="Lyhne E.K."/>
            <person name="Kogle M.E."/>
            <person name="Barry K."/>
            <person name="Clum A."/>
            <person name="Na H."/>
            <person name="Ledsgaard L."/>
            <person name="Lin J."/>
            <person name="Lipzen A."/>
            <person name="Kuo A."/>
            <person name="Riley R."/>
            <person name="Mondo S."/>
            <person name="Labutti K."/>
            <person name="Haridas S."/>
            <person name="Pangalinan J."/>
            <person name="Salamov A.A."/>
            <person name="Simmons B.A."/>
            <person name="Magnuson J.K."/>
            <person name="Chen J."/>
            <person name="Drula E."/>
            <person name="Henrissat B."/>
            <person name="Wiebenga A."/>
            <person name="Lubbers R.J."/>
            <person name="Gomes A.C."/>
            <person name="Macurrencykelacurrency M.R."/>
            <person name="Stajich J."/>
            <person name="Grigoriev I.V."/>
            <person name="Mortensen U.H."/>
            <person name="De Vries R.P."/>
            <person name="Baker S.E."/>
            <person name="Andersen M.R."/>
        </authorList>
    </citation>
    <scope>NUCLEOTIDE SEQUENCE [LARGE SCALE GENOMIC DNA]</scope>
    <source>
        <strain evidence="1 2">CBS 449.75</strain>
    </source>
</reference>
<evidence type="ECO:0008006" key="3">
    <source>
        <dbReference type="Google" id="ProtNLM"/>
    </source>
</evidence>
<evidence type="ECO:0000313" key="2">
    <source>
        <dbReference type="Proteomes" id="UP001610432"/>
    </source>
</evidence>
<dbReference type="Gene3D" id="1.25.40.20">
    <property type="entry name" value="Ankyrin repeat-containing domain"/>
    <property type="match status" value="1"/>
</dbReference>
<dbReference type="Proteomes" id="UP001610432">
    <property type="component" value="Unassembled WGS sequence"/>
</dbReference>
<keyword evidence="2" id="KW-1185">Reference proteome</keyword>
<dbReference type="InterPro" id="IPR036770">
    <property type="entry name" value="Ankyrin_rpt-contain_sf"/>
</dbReference>
<accession>A0ABR4M1E5</accession>
<evidence type="ECO:0000313" key="1">
    <source>
        <dbReference type="EMBL" id="KAL2870452.1"/>
    </source>
</evidence>
<dbReference type="EMBL" id="JBFXLQ010000006">
    <property type="protein sequence ID" value="KAL2870452.1"/>
    <property type="molecule type" value="Genomic_DNA"/>
</dbReference>
<name>A0ABR4M1E5_9EURO</name>
<comment type="caution">
    <text evidence="1">The sequence shown here is derived from an EMBL/GenBank/DDBJ whole genome shotgun (WGS) entry which is preliminary data.</text>
</comment>
<gene>
    <name evidence="1" type="ORF">BJX67DRAFT_345774</name>
</gene>
<dbReference type="GeneID" id="98143442"/>
<sequence length="137" mass="15023">MEVIPACNPLGRLLRLKRKSRRASTRIYSSSRRQARVGGTPCCCMGGHGEVVDFLLQRGAFVNTLDSLGRTPLGISIDKGESIVAPKLRAHGAKLDVREVPDGNEECAKVYLDQQSSYGEFPNAAREMPRKLYNSGC</sequence>
<protein>
    <recommendedName>
        <fullName evidence="3">Ankyrin repeat-containing domain protein</fullName>
    </recommendedName>
</protein>